<organism evidence="2 3">
    <name type="scientific">Heterodera trifolii</name>
    <dbReference type="NCBI Taxonomy" id="157864"/>
    <lineage>
        <taxon>Eukaryota</taxon>
        <taxon>Metazoa</taxon>
        <taxon>Ecdysozoa</taxon>
        <taxon>Nematoda</taxon>
        <taxon>Chromadorea</taxon>
        <taxon>Rhabditida</taxon>
        <taxon>Tylenchina</taxon>
        <taxon>Tylenchomorpha</taxon>
        <taxon>Tylenchoidea</taxon>
        <taxon>Heteroderidae</taxon>
        <taxon>Heteroderinae</taxon>
        <taxon>Heterodera</taxon>
    </lineage>
</organism>
<feature type="compositionally biased region" description="Basic and acidic residues" evidence="1">
    <location>
        <begin position="66"/>
        <end position="76"/>
    </location>
</feature>
<gene>
    <name evidence="2" type="ORF">niasHT_031325</name>
</gene>
<proteinExistence type="predicted"/>
<dbReference type="Proteomes" id="UP001620626">
    <property type="component" value="Unassembled WGS sequence"/>
</dbReference>
<reference evidence="2 3" key="1">
    <citation type="submission" date="2024-10" db="EMBL/GenBank/DDBJ databases">
        <authorList>
            <person name="Kim D."/>
        </authorList>
    </citation>
    <scope>NUCLEOTIDE SEQUENCE [LARGE SCALE GENOMIC DNA]</scope>
    <source>
        <strain evidence="2">BH-2024</strain>
    </source>
</reference>
<evidence type="ECO:0000313" key="2">
    <source>
        <dbReference type="EMBL" id="KAL3078156.1"/>
    </source>
</evidence>
<name>A0ABD2IFV4_9BILA</name>
<keyword evidence="3" id="KW-1185">Reference proteome</keyword>
<protein>
    <submittedName>
        <fullName evidence="2">Uncharacterized protein</fullName>
    </submittedName>
</protein>
<sequence length="146" mass="17820">MAQNTAQNDDQVVFALPEEEMEAWDERERRWQEETRLRREEQRTEAEERRQERGDGWNEWRAQQRVWEEEKEEQKRDPKKWKKEKDEEIEKWRRRNDELWTKTIGAGGSSSSNNKRSDATQYTWDWAKLENQEKTFLEAGGCGKIK</sequence>
<feature type="compositionally biased region" description="Polar residues" evidence="1">
    <location>
        <begin position="1"/>
        <end position="10"/>
    </location>
</feature>
<evidence type="ECO:0000256" key="1">
    <source>
        <dbReference type="SAM" id="MobiDB-lite"/>
    </source>
</evidence>
<feature type="region of interest" description="Disordered" evidence="1">
    <location>
        <begin position="1"/>
        <end position="89"/>
    </location>
</feature>
<evidence type="ECO:0000313" key="3">
    <source>
        <dbReference type="Proteomes" id="UP001620626"/>
    </source>
</evidence>
<dbReference type="AlphaFoldDB" id="A0ABD2IFV4"/>
<accession>A0ABD2IFV4</accession>
<dbReference type="EMBL" id="JBICBT010001211">
    <property type="protein sequence ID" value="KAL3078156.1"/>
    <property type="molecule type" value="Genomic_DNA"/>
</dbReference>
<comment type="caution">
    <text evidence="2">The sequence shown here is derived from an EMBL/GenBank/DDBJ whole genome shotgun (WGS) entry which is preliminary data.</text>
</comment>
<feature type="compositionally biased region" description="Basic and acidic residues" evidence="1">
    <location>
        <begin position="24"/>
        <end position="58"/>
    </location>
</feature>